<dbReference type="STRING" id="1027371.GOALK_056_00070"/>
<dbReference type="Proteomes" id="UP000003558">
    <property type="component" value="Unassembled WGS sequence"/>
</dbReference>
<proteinExistence type="predicted"/>
<evidence type="ECO:0000259" key="1">
    <source>
        <dbReference type="Pfam" id="PF12728"/>
    </source>
</evidence>
<gene>
    <name evidence="2" type="ORF">GOALK_056_00070</name>
</gene>
<evidence type="ECO:0000313" key="2">
    <source>
        <dbReference type="EMBL" id="GAA12574.1"/>
    </source>
</evidence>
<accession>F9VVE5</accession>
<organism evidence="2 3">
    <name type="scientific">Gordonia alkanivorans NBRC 16433</name>
    <dbReference type="NCBI Taxonomy" id="1027371"/>
    <lineage>
        <taxon>Bacteria</taxon>
        <taxon>Bacillati</taxon>
        <taxon>Actinomycetota</taxon>
        <taxon>Actinomycetes</taxon>
        <taxon>Mycobacteriales</taxon>
        <taxon>Gordoniaceae</taxon>
        <taxon>Gordonia</taxon>
    </lineage>
</organism>
<dbReference type="InterPro" id="IPR041657">
    <property type="entry name" value="HTH_17"/>
</dbReference>
<dbReference type="AlphaFoldDB" id="F9VVE5"/>
<comment type="caution">
    <text evidence="2">The sequence shown here is derived from an EMBL/GenBank/DDBJ whole genome shotgun (WGS) entry which is preliminary data.</text>
</comment>
<name>F9VVE5_9ACTN</name>
<dbReference type="Pfam" id="PF12728">
    <property type="entry name" value="HTH_17"/>
    <property type="match status" value="1"/>
</dbReference>
<protein>
    <recommendedName>
        <fullName evidence="1">Helix-turn-helix domain-containing protein</fullName>
    </recommendedName>
</protein>
<reference evidence="2 3" key="1">
    <citation type="submission" date="2011-05" db="EMBL/GenBank/DDBJ databases">
        <title>Whole genome shotgun sequence of Gordonia alkanivorans NBRC 16433.</title>
        <authorList>
            <person name="Hosoyama A."/>
            <person name="Nakamura S."/>
            <person name="Takarada H."/>
            <person name="Tsuchikane K."/>
            <person name="Yamazaki S."/>
            <person name="Fujita N."/>
        </authorList>
    </citation>
    <scope>NUCLEOTIDE SEQUENCE [LARGE SCALE GENOMIC DNA]</scope>
    <source>
        <strain evidence="2 3">NBRC 16433</strain>
    </source>
</reference>
<feature type="domain" description="Helix-turn-helix" evidence="1">
    <location>
        <begin position="80"/>
        <end position="128"/>
    </location>
</feature>
<dbReference type="EMBL" id="BACI01000056">
    <property type="protein sequence ID" value="GAA12574.1"/>
    <property type="molecule type" value="Genomic_DNA"/>
</dbReference>
<evidence type="ECO:0000313" key="3">
    <source>
        <dbReference type="Proteomes" id="UP000003558"/>
    </source>
</evidence>
<dbReference type="RefSeq" id="WP_006358706.1">
    <property type="nucleotide sequence ID" value="NZ_BACI01000056.1"/>
</dbReference>
<sequence length="130" mass="13971">MRRPDGLQLDPNEVAFLDALLFSLVRRCAAGGWTPSPAAESFIRLIRSVASSLAEHNRSADATDASGEVVEEPPSVHDLVDTREAGQLLGITPAGVRQLIRRGQLTAYQLNGRWVVAAADVVARAERRAG</sequence>